<gene>
    <name evidence="3" type="ORF">ACHE_60919A</name>
</gene>
<reference evidence="3" key="2">
    <citation type="submission" date="2021-02" db="EMBL/GenBank/DDBJ databases">
        <title>Aspergillus chevalieri M1 genome sequence.</title>
        <authorList>
            <person name="Kadooka C."/>
            <person name="Mori K."/>
            <person name="Futagami T."/>
        </authorList>
    </citation>
    <scope>NUCLEOTIDE SEQUENCE</scope>
    <source>
        <strain evidence="3">M1</strain>
    </source>
</reference>
<feature type="compositionally biased region" description="Basic and acidic residues" evidence="2">
    <location>
        <begin position="1275"/>
        <end position="1284"/>
    </location>
</feature>
<protein>
    <submittedName>
        <fullName evidence="3">Uncharacterized protein</fullName>
    </submittedName>
</protein>
<feature type="coiled-coil region" evidence="1">
    <location>
        <begin position="1419"/>
        <end position="1446"/>
    </location>
</feature>
<feature type="region of interest" description="Disordered" evidence="2">
    <location>
        <begin position="1270"/>
        <end position="1300"/>
    </location>
</feature>
<organism evidence="3 4">
    <name type="scientific">Aspergillus chevalieri</name>
    <name type="common">Eurotium chevalieri</name>
    <dbReference type="NCBI Taxonomy" id="182096"/>
    <lineage>
        <taxon>Eukaryota</taxon>
        <taxon>Fungi</taxon>
        <taxon>Dikarya</taxon>
        <taxon>Ascomycota</taxon>
        <taxon>Pezizomycotina</taxon>
        <taxon>Eurotiomycetes</taxon>
        <taxon>Eurotiomycetidae</taxon>
        <taxon>Eurotiales</taxon>
        <taxon>Aspergillaceae</taxon>
        <taxon>Aspergillus</taxon>
        <taxon>Aspergillus subgen. Aspergillus</taxon>
    </lineage>
</organism>
<proteinExistence type="predicted"/>
<dbReference type="EMBL" id="AP024421">
    <property type="protein sequence ID" value="BCR91033.1"/>
    <property type="molecule type" value="Genomic_DNA"/>
</dbReference>
<feature type="region of interest" description="Disordered" evidence="2">
    <location>
        <begin position="357"/>
        <end position="420"/>
    </location>
</feature>
<evidence type="ECO:0000313" key="4">
    <source>
        <dbReference type="Proteomes" id="UP000637239"/>
    </source>
</evidence>
<accession>A0A7R7VUG6</accession>
<dbReference type="GO" id="GO:0006302">
    <property type="term" value="P:double-strand break repair"/>
    <property type="evidence" value="ECO:0007669"/>
    <property type="project" value="TreeGrafter"/>
</dbReference>
<dbReference type="GO" id="GO:0000794">
    <property type="term" value="C:condensed nuclear chromosome"/>
    <property type="evidence" value="ECO:0007669"/>
    <property type="project" value="TreeGrafter"/>
</dbReference>
<dbReference type="GeneID" id="66985391"/>
<evidence type="ECO:0000313" key="3">
    <source>
        <dbReference type="EMBL" id="BCR91033.1"/>
    </source>
</evidence>
<evidence type="ECO:0000256" key="1">
    <source>
        <dbReference type="SAM" id="Coils"/>
    </source>
</evidence>
<feature type="region of interest" description="Disordered" evidence="2">
    <location>
        <begin position="51"/>
        <end position="74"/>
    </location>
</feature>
<evidence type="ECO:0000256" key="2">
    <source>
        <dbReference type="SAM" id="MobiDB-lite"/>
    </source>
</evidence>
<feature type="region of interest" description="Disordered" evidence="2">
    <location>
        <begin position="639"/>
        <end position="686"/>
    </location>
</feature>
<reference evidence="3" key="1">
    <citation type="submission" date="2021-01" db="EMBL/GenBank/DDBJ databases">
        <authorList>
            <consortium name="Aspergillus chevalieri M1 genome sequencing consortium"/>
            <person name="Kazuki M."/>
            <person name="Futagami T."/>
        </authorList>
    </citation>
    <scope>NUCLEOTIDE SEQUENCE</scope>
    <source>
        <strain evidence="3">M1</strain>
    </source>
</reference>
<dbReference type="GO" id="GO:0043047">
    <property type="term" value="F:single-stranded telomeric DNA binding"/>
    <property type="evidence" value="ECO:0007669"/>
    <property type="project" value="TreeGrafter"/>
</dbReference>
<dbReference type="KEGG" id="ache:ACHE_60919A"/>
<dbReference type="Proteomes" id="UP000637239">
    <property type="component" value="Chromosome 6"/>
</dbReference>
<dbReference type="PANTHER" id="PTHR18867:SF12">
    <property type="entry name" value="DNA REPAIR PROTEIN RAD50"/>
    <property type="match status" value="1"/>
</dbReference>
<dbReference type="GO" id="GO:0070192">
    <property type="term" value="P:chromosome organization involved in meiotic cell cycle"/>
    <property type="evidence" value="ECO:0007669"/>
    <property type="project" value="TreeGrafter"/>
</dbReference>
<keyword evidence="1" id="KW-0175">Coiled coil</keyword>
<dbReference type="GO" id="GO:0003691">
    <property type="term" value="F:double-stranded telomeric DNA binding"/>
    <property type="evidence" value="ECO:0007669"/>
    <property type="project" value="TreeGrafter"/>
</dbReference>
<dbReference type="RefSeq" id="XP_043139555.1">
    <property type="nucleotide sequence ID" value="XM_043282146.1"/>
</dbReference>
<feature type="compositionally biased region" description="Basic and acidic residues" evidence="2">
    <location>
        <begin position="357"/>
        <end position="418"/>
    </location>
</feature>
<keyword evidence="4" id="KW-1185">Reference proteome</keyword>
<dbReference type="GO" id="GO:0007004">
    <property type="term" value="P:telomere maintenance via telomerase"/>
    <property type="evidence" value="ECO:0007669"/>
    <property type="project" value="TreeGrafter"/>
</dbReference>
<feature type="compositionally biased region" description="Basic and acidic residues" evidence="2">
    <location>
        <begin position="51"/>
        <end position="60"/>
    </location>
</feature>
<name>A0A7R7VUG6_ASPCH</name>
<feature type="region of interest" description="Disordered" evidence="2">
    <location>
        <begin position="1326"/>
        <end position="1367"/>
    </location>
</feature>
<dbReference type="PANTHER" id="PTHR18867">
    <property type="entry name" value="RAD50"/>
    <property type="match status" value="1"/>
</dbReference>
<dbReference type="GO" id="GO:0030870">
    <property type="term" value="C:Mre11 complex"/>
    <property type="evidence" value="ECO:0007669"/>
    <property type="project" value="TreeGrafter"/>
</dbReference>
<dbReference type="GO" id="GO:0000722">
    <property type="term" value="P:telomere maintenance via recombination"/>
    <property type="evidence" value="ECO:0007669"/>
    <property type="project" value="TreeGrafter"/>
</dbReference>
<dbReference type="GO" id="GO:0051880">
    <property type="term" value="F:G-quadruplex DNA binding"/>
    <property type="evidence" value="ECO:0007669"/>
    <property type="project" value="TreeGrafter"/>
</dbReference>
<feature type="compositionally biased region" description="Basic and acidic residues" evidence="2">
    <location>
        <begin position="1343"/>
        <end position="1367"/>
    </location>
</feature>
<sequence length="1636" mass="182468">MALTKPGAVRNSGMTLNEYFHRFEATGIFKRLDSLSALGKTINDLPTRETVEAMRRDGTPKQKASTTPSGPPVQSMEAAGIKIGADPDVLMVGGALVKNVSFLVMPKQGVVMDVPIRPLPAAVEPTKGALLMAPLNTESPVLLFPSNPASNLTFVEHAVPVQPALLANVPVETHSTIVAAPVDNYVLSGDLEDFWGIKGLTAELYTYQSSEEGAGTREKVKLNSLSWSREESPLATLFPDIDLESIKKLRIVNIEFTYTDEEGDSLHPPGMRLEGDVELTGRLQPVAEMLQRIYGRDHAPSELHVSAYLCPDRDWKVPPKISKLILDGSLPEAKFKAWDWLTFRSVGVEITALQVSKEEEENKKGDGKDGEEGAAKKKADEPTELEEPTKIEEDKTEGKKESKDDTDQKKENSDERPSKTKKTWRFGVSILGTASITNLPKATKPLIVTYRMARDPREEEKPLYNLVLTGSDWKDVYGVKNLTLSKPKFTTSFEAGSLASTFEVDVSATLSLADISLDISGKLSKEDCYLDGKVGKFTYQQLMKVYAQIRGDQNLSVTGTDAAGNNLEFDEMHLRLSRDTDGTALELSGRVKFNEHVATNGLIKVGTAGLTITGDIADFTIKDTSLTVKEAALDIEVGCKPEEDKGEDGKEDEKKDESTKAKEDPKTIEAPQKKTSENTDENTEAKEDKINKALRNRKSKFSVTGIVEFSGRTIKVGMYTERQAKSKEREWLVYGVLGRLDLYELFHDLKGSQFNWTLRNVAFLAASQEYEETNEINVLGYDIHKGVSLCASITPPEQIKDLQSKKDPPFSALTLAVTYSNETFTVSLDLPPEFAVSVPRVSLLLPGIMTQTINRKSNVITLQVDLPSHRPVARLEEFNVGLKISKEPELALGATLKIFLKDQAPLKITGSIEGGPIHAGGSLYTNTPWKNPFGLNERLTLSDLGVMIKFAYATVLEVGPSELGLSAKINIDKFEASAKMVIGSEDEEMLSVDISEINVAQIIRFAGKLTGIEALKAIEDGHDFLTFQDAKIYFSTGVVFQAKLYPRGIIVSGKMKVFDKKGDFHANIDDKGVNIHGAIDNFAIGGLEVRSATTDGKQATLDVEMTEETQEIKINGMISYNDIKILVLVNVAMLENPALFDAHLLVEFTEKFTFDLLAEADIGAVRKLSEVDLEFTAIVKGDLLDLICTGVHTFLDTIKEAADKEFEQIENEIKGELATKAKELARKKETLEQLKIQAKEDDAKSQQELQNIIAEQQKLQEELGKLKQDVTNAKANRDEAEKKLRNAIRQQKQKRDQNIQRKREEYNQKLKQLQQQEQDLRIEKSQLDREHESQYGPLVRAAQEAEKDKAEAETSEKEYQEEMNHWQRELDNSSFPWDKANYELKLRAAEFNRDREALAAKTAFLRHIDSLDFMLSVVYKALKEKIDAAANELEKVSRSVQALLSQGVTGFIAEVQQDGDEEVRKEERKLDILLDGNSKEQQAIREAQKILDDKSPDIFRRIHAADDKIRKIHQDTELKVVWNDYNSEFKAYKQLESTVHGLEGCLQTVRENFDNGIKVLYGGIEALHRVMPRIIKIEAQASSGALKEHKPIFLTITAVVADNQKSFRVHWRPNSKFNPSDLYKTIGDTALKLFYT</sequence>